<dbReference type="Proteomes" id="UP001218246">
    <property type="component" value="Unassembled WGS sequence"/>
</dbReference>
<name>A0ABT6H288_9BACI</name>
<dbReference type="RefSeq" id="WP_124563216.1">
    <property type="nucleotide sequence ID" value="NZ_JARRRY010000001.1"/>
</dbReference>
<accession>A0ABT6H288</accession>
<sequence length="112" mass="12912">MSINYLFNTWRVSENQAPVFSQKSYNLLRINTESKGYTGEILGAILFLHYVKGLTVSEIRKTPIGYTIPYVHIKSILKGSFNPKAYNLFMDMLNTEPEMLDNLFNKDKKINA</sequence>
<organism evidence="1 2">
    <name type="scientific">Ectobacillus antri</name>
    <dbReference type="NCBI Taxonomy" id="2486280"/>
    <lineage>
        <taxon>Bacteria</taxon>
        <taxon>Bacillati</taxon>
        <taxon>Bacillota</taxon>
        <taxon>Bacilli</taxon>
        <taxon>Bacillales</taxon>
        <taxon>Bacillaceae</taxon>
        <taxon>Ectobacillus</taxon>
    </lineage>
</organism>
<gene>
    <name evidence="1" type="ORF">P6P90_03690</name>
</gene>
<protein>
    <submittedName>
        <fullName evidence="1">Uncharacterized protein</fullName>
    </submittedName>
</protein>
<keyword evidence="2" id="KW-1185">Reference proteome</keyword>
<reference evidence="1 2" key="1">
    <citation type="submission" date="2023-04" db="EMBL/GenBank/DDBJ databases">
        <title>Ectobacillus antri isolated from activated sludge.</title>
        <authorList>
            <person name="Yan P."/>
            <person name="Liu X."/>
        </authorList>
    </citation>
    <scope>NUCLEOTIDE SEQUENCE [LARGE SCALE GENOMIC DNA]</scope>
    <source>
        <strain evidence="1 2">C18H</strain>
    </source>
</reference>
<proteinExistence type="predicted"/>
<comment type="caution">
    <text evidence="1">The sequence shown here is derived from an EMBL/GenBank/DDBJ whole genome shotgun (WGS) entry which is preliminary data.</text>
</comment>
<dbReference type="EMBL" id="JARULN010000002">
    <property type="protein sequence ID" value="MDG5753100.1"/>
    <property type="molecule type" value="Genomic_DNA"/>
</dbReference>
<evidence type="ECO:0000313" key="1">
    <source>
        <dbReference type="EMBL" id="MDG5753100.1"/>
    </source>
</evidence>
<evidence type="ECO:0000313" key="2">
    <source>
        <dbReference type="Proteomes" id="UP001218246"/>
    </source>
</evidence>